<feature type="coiled-coil region" evidence="1">
    <location>
        <begin position="92"/>
        <end position="164"/>
    </location>
</feature>
<evidence type="ECO:0000256" key="1">
    <source>
        <dbReference type="SAM" id="Coils"/>
    </source>
</evidence>
<dbReference type="EMBL" id="BSXW01000649">
    <property type="protein sequence ID" value="GMF27174.1"/>
    <property type="molecule type" value="Genomic_DNA"/>
</dbReference>
<evidence type="ECO:0000256" key="2">
    <source>
        <dbReference type="SAM" id="MobiDB-lite"/>
    </source>
</evidence>
<organism evidence="3 4">
    <name type="scientific">Phytophthora lilii</name>
    <dbReference type="NCBI Taxonomy" id="2077276"/>
    <lineage>
        <taxon>Eukaryota</taxon>
        <taxon>Sar</taxon>
        <taxon>Stramenopiles</taxon>
        <taxon>Oomycota</taxon>
        <taxon>Peronosporomycetes</taxon>
        <taxon>Peronosporales</taxon>
        <taxon>Peronosporaceae</taxon>
        <taxon>Phytophthora</taxon>
    </lineage>
</organism>
<accession>A0A9W6X1Q1</accession>
<reference evidence="3" key="1">
    <citation type="submission" date="2023-04" db="EMBL/GenBank/DDBJ databases">
        <title>Phytophthora lilii NBRC 32176.</title>
        <authorList>
            <person name="Ichikawa N."/>
            <person name="Sato H."/>
            <person name="Tonouchi N."/>
        </authorList>
    </citation>
    <scope>NUCLEOTIDE SEQUENCE</scope>
    <source>
        <strain evidence="3">NBRC 32176</strain>
    </source>
</reference>
<keyword evidence="4" id="KW-1185">Reference proteome</keyword>
<dbReference type="OrthoDB" id="114768at2759"/>
<protein>
    <submittedName>
        <fullName evidence="3">Unnamed protein product</fullName>
    </submittedName>
</protein>
<feature type="region of interest" description="Disordered" evidence="2">
    <location>
        <begin position="36"/>
        <end position="61"/>
    </location>
</feature>
<evidence type="ECO:0000313" key="3">
    <source>
        <dbReference type="EMBL" id="GMF27174.1"/>
    </source>
</evidence>
<keyword evidence="1" id="KW-0175">Coiled coil</keyword>
<comment type="caution">
    <text evidence="3">The sequence shown here is derived from an EMBL/GenBank/DDBJ whole genome shotgun (WGS) entry which is preliminary data.</text>
</comment>
<dbReference type="AlphaFoldDB" id="A0A9W6X1Q1"/>
<name>A0A9W6X1Q1_9STRA</name>
<gene>
    <name evidence="3" type="ORF">Plil01_001135000</name>
</gene>
<dbReference type="Proteomes" id="UP001165083">
    <property type="component" value="Unassembled WGS sequence"/>
</dbReference>
<sequence>MQAGVTNNASTPAEMVPAVDCDDILEAFLHDMSALDQGQLRRASETEQSAPEPSPKKRELTQVFQGRKMSTTAASSKKKRLNPSWLKRKRELEALREQTQALETRVEFLKMKKTSGENSEGDEAEMIQHQEKQKQALAAEKQRCQAAQNENEYLKERLQAYVNLSGSLQTVLTAAEQHKKQILAMSMAAARSLRFANRAGYRLRLASSSVFDMLEERVNSRFLKLEASLGEKLHMTSPDTELIQVYDTTNDRRQGIVELRRTQLLPFEESAISSTIWSVIKLSGFPDGQDSRVVKRSEDVYAMDSRLTVCLDDGGTMNLNTHSVMKRFATPDGIVFLLESISDWTADLEDSGSWVHSTDEGGCFMINSYSLDGTRRASVVAPGISQLRSQMTLKPGDNSQSTTCYPLAEPRIVHEVVIPSFREIVQSRHQFVENALFDCIRGNDALNVSA</sequence>
<proteinExistence type="predicted"/>
<evidence type="ECO:0000313" key="4">
    <source>
        <dbReference type="Proteomes" id="UP001165083"/>
    </source>
</evidence>